<dbReference type="InterPro" id="IPR036388">
    <property type="entry name" value="WH-like_DNA-bd_sf"/>
</dbReference>
<dbReference type="Gene3D" id="3.90.79.10">
    <property type="entry name" value="Nucleoside Triphosphate Pyrophosphohydrolase"/>
    <property type="match status" value="1"/>
</dbReference>
<dbReference type="CDD" id="cd18873">
    <property type="entry name" value="NUDIX_NadM_like"/>
    <property type="match status" value="1"/>
</dbReference>
<keyword evidence="2 3" id="KW-0378">Hydrolase</keyword>
<evidence type="ECO:0000313" key="5">
    <source>
        <dbReference type="EMBL" id="NAS27094.1"/>
    </source>
</evidence>
<evidence type="ECO:0000259" key="4">
    <source>
        <dbReference type="PROSITE" id="PS51462"/>
    </source>
</evidence>
<evidence type="ECO:0000313" key="6">
    <source>
        <dbReference type="Proteomes" id="UP000479526"/>
    </source>
</evidence>
<evidence type="ECO:0000256" key="2">
    <source>
        <dbReference type="ARBA" id="ARBA00022801"/>
    </source>
</evidence>
<dbReference type="Pfam" id="PF00293">
    <property type="entry name" value="NUDIX"/>
    <property type="match status" value="1"/>
</dbReference>
<protein>
    <submittedName>
        <fullName evidence="5">NUDIX domain-containing protein</fullName>
    </submittedName>
</protein>
<dbReference type="PROSITE" id="PS51462">
    <property type="entry name" value="NUDIX"/>
    <property type="match status" value="1"/>
</dbReference>
<gene>
    <name evidence="5" type="ORF">GT755_36185</name>
</gene>
<dbReference type="GO" id="GO:0016787">
    <property type="term" value="F:hydrolase activity"/>
    <property type="evidence" value="ECO:0007669"/>
    <property type="project" value="UniProtKB-KW"/>
</dbReference>
<dbReference type="InterPro" id="IPR015797">
    <property type="entry name" value="NUDIX_hydrolase-like_dom_sf"/>
</dbReference>
<dbReference type="EMBL" id="WXEW01000013">
    <property type="protein sequence ID" value="NAS27094.1"/>
    <property type="molecule type" value="Genomic_DNA"/>
</dbReference>
<accession>A0A7C9N7B0</accession>
<keyword evidence="6" id="KW-1185">Reference proteome</keyword>
<evidence type="ECO:0000256" key="1">
    <source>
        <dbReference type="ARBA" id="ARBA00005582"/>
    </source>
</evidence>
<feature type="domain" description="Nudix hydrolase" evidence="4">
    <location>
        <begin position="17"/>
        <end position="154"/>
    </location>
</feature>
<dbReference type="InterPro" id="IPR020084">
    <property type="entry name" value="NUDIX_hydrolase_CS"/>
</dbReference>
<dbReference type="PROSITE" id="PS00893">
    <property type="entry name" value="NUDIX_BOX"/>
    <property type="match status" value="1"/>
</dbReference>
<dbReference type="Proteomes" id="UP000479526">
    <property type="component" value="Unassembled WGS sequence"/>
</dbReference>
<dbReference type="InterPro" id="IPR054105">
    <property type="entry name" value="WHD_NrtR"/>
</dbReference>
<sequence>MEEAEWLNTYEPRAYPPVGVTVDLVILTIRDKELHVLLVERGEPPFMGEWALPGGFVQPDEDLHEAAARELKEETGLRQSDLDRVYLEQLKTFGKPGRDPRPLRVFTVAYLAFAPQVPEPVAGTDAKNAAWISLAATRDMKLAFDHAAILDEGVERARNKLEYSSLATSFVGPEFTISELRNVYEVVWGEQLHPGNFHRKVMSVDGYVEETGRTTERGGERGGPRARLYRWGGATQLHPALLRPSETT</sequence>
<evidence type="ECO:0000256" key="3">
    <source>
        <dbReference type="RuleBase" id="RU003476"/>
    </source>
</evidence>
<reference evidence="5 6" key="1">
    <citation type="submission" date="2020-01" db="EMBL/GenBank/DDBJ databases">
        <title>Herbidospora sp. NEAU-GS84 nov., a novel actinomycete isolated from soil.</title>
        <authorList>
            <person name="Han L."/>
        </authorList>
    </citation>
    <scope>NUCLEOTIDE SEQUENCE [LARGE SCALE GENOMIC DNA]</scope>
    <source>
        <strain evidence="5 6">NEAU-GS84</strain>
    </source>
</reference>
<comment type="caution">
    <text evidence="5">The sequence shown here is derived from an EMBL/GenBank/DDBJ whole genome shotgun (WGS) entry which is preliminary data.</text>
</comment>
<dbReference type="SUPFAM" id="SSF46785">
    <property type="entry name" value="Winged helix' DNA-binding domain"/>
    <property type="match status" value="1"/>
</dbReference>
<dbReference type="InterPro" id="IPR036390">
    <property type="entry name" value="WH_DNA-bd_sf"/>
</dbReference>
<comment type="similarity">
    <text evidence="1 3">Belongs to the Nudix hydrolase family.</text>
</comment>
<dbReference type="RefSeq" id="WP_030453957.1">
    <property type="nucleotide sequence ID" value="NZ_WXEW01000013.1"/>
</dbReference>
<dbReference type="AlphaFoldDB" id="A0A7C9N7B0"/>
<dbReference type="PANTHER" id="PTHR43736">
    <property type="entry name" value="ADP-RIBOSE PYROPHOSPHATASE"/>
    <property type="match status" value="1"/>
</dbReference>
<dbReference type="InterPro" id="IPR000086">
    <property type="entry name" value="NUDIX_hydrolase_dom"/>
</dbReference>
<name>A0A7C9N7B0_9ACTN</name>
<dbReference type="InterPro" id="IPR020476">
    <property type="entry name" value="Nudix_hydrolase"/>
</dbReference>
<organism evidence="5 6">
    <name type="scientific">Herbidospora solisilvae</name>
    <dbReference type="NCBI Taxonomy" id="2696284"/>
    <lineage>
        <taxon>Bacteria</taxon>
        <taxon>Bacillati</taxon>
        <taxon>Actinomycetota</taxon>
        <taxon>Actinomycetes</taxon>
        <taxon>Streptosporangiales</taxon>
        <taxon>Streptosporangiaceae</taxon>
        <taxon>Herbidospora</taxon>
    </lineage>
</organism>
<dbReference type="Gene3D" id="1.10.10.10">
    <property type="entry name" value="Winged helix-like DNA-binding domain superfamily/Winged helix DNA-binding domain"/>
    <property type="match status" value="1"/>
</dbReference>
<proteinExistence type="inferred from homology"/>
<dbReference type="PRINTS" id="PR00502">
    <property type="entry name" value="NUDIXFAMILY"/>
</dbReference>
<dbReference type="SUPFAM" id="SSF55811">
    <property type="entry name" value="Nudix"/>
    <property type="match status" value="1"/>
</dbReference>
<dbReference type="PANTHER" id="PTHR43736:SF4">
    <property type="entry name" value="SLR1690 PROTEIN"/>
    <property type="match status" value="1"/>
</dbReference>
<dbReference type="Pfam" id="PF21906">
    <property type="entry name" value="WHD_NrtR"/>
    <property type="match status" value="1"/>
</dbReference>